<gene>
    <name evidence="1" type="ORF">MLIT_27940</name>
</gene>
<organism evidence="1 2">
    <name type="scientific">Mycolicibacterium litorale</name>
    <dbReference type="NCBI Taxonomy" id="758802"/>
    <lineage>
        <taxon>Bacteria</taxon>
        <taxon>Bacillati</taxon>
        <taxon>Actinomycetota</taxon>
        <taxon>Actinomycetes</taxon>
        <taxon>Mycobacteriales</taxon>
        <taxon>Mycobacteriaceae</taxon>
        <taxon>Mycolicibacterium</taxon>
    </lineage>
</organism>
<dbReference type="EMBL" id="AP022586">
    <property type="protein sequence ID" value="BBY17202.1"/>
    <property type="molecule type" value="Genomic_DNA"/>
</dbReference>
<accession>A0AAD1MV88</accession>
<evidence type="ECO:0000313" key="2">
    <source>
        <dbReference type="Proteomes" id="UP000466607"/>
    </source>
</evidence>
<sequence length="155" mass="16276">MPTDPVSALSQLPATAAITYRGMSGPPPNAAFTLGDILPTSADPRVASENFTSERVAAIVTMTGRSIAPMSRHPEELEIAILPGTLLLPAGAIAVPGLTNPVVLLTEKGWAPELPESRAELERTVIEHVTHAMAQPAVPIFSPGRFTPPRRSAGQ</sequence>
<dbReference type="Proteomes" id="UP000466607">
    <property type="component" value="Chromosome"/>
</dbReference>
<reference evidence="1 2" key="1">
    <citation type="journal article" date="2019" name="Emerg. Microbes Infect.">
        <title>Comprehensive subspecies identification of 175 nontuberculous mycobacteria species based on 7547 genomic profiles.</title>
        <authorList>
            <person name="Matsumoto Y."/>
            <person name="Kinjo T."/>
            <person name="Motooka D."/>
            <person name="Nabeya D."/>
            <person name="Jung N."/>
            <person name="Uechi K."/>
            <person name="Horii T."/>
            <person name="Iida T."/>
            <person name="Fujita J."/>
            <person name="Nakamura S."/>
        </authorList>
    </citation>
    <scope>NUCLEOTIDE SEQUENCE [LARGE SCALE GENOMIC DNA]</scope>
    <source>
        <strain evidence="1 2">JCM 17423</strain>
    </source>
</reference>
<protein>
    <submittedName>
        <fullName evidence="1">Uncharacterized protein</fullName>
    </submittedName>
</protein>
<evidence type="ECO:0000313" key="1">
    <source>
        <dbReference type="EMBL" id="BBY17202.1"/>
    </source>
</evidence>
<keyword evidence="2" id="KW-1185">Reference proteome</keyword>
<dbReference type="AlphaFoldDB" id="A0AAD1MV88"/>
<name>A0AAD1MV88_9MYCO</name>
<proteinExistence type="predicted"/>
<dbReference type="Gene3D" id="3.90.176.10">
    <property type="entry name" value="Toxin ADP-ribosyltransferase, Chain A, domain 1"/>
    <property type="match status" value="1"/>
</dbReference>